<evidence type="ECO:0000256" key="2">
    <source>
        <dbReference type="ARBA" id="ARBA00022723"/>
    </source>
</evidence>
<dbReference type="InterPro" id="IPR036965">
    <property type="entry name" value="Terpene_synth_N_sf"/>
</dbReference>
<dbReference type="SUPFAM" id="SSF48576">
    <property type="entry name" value="Terpenoid synthases"/>
    <property type="match status" value="1"/>
</dbReference>
<evidence type="ECO:0000313" key="5">
    <source>
        <dbReference type="EMBL" id="KAK9155478.1"/>
    </source>
</evidence>
<organism evidence="5 6">
    <name type="scientific">Stephania japonica</name>
    <dbReference type="NCBI Taxonomy" id="461633"/>
    <lineage>
        <taxon>Eukaryota</taxon>
        <taxon>Viridiplantae</taxon>
        <taxon>Streptophyta</taxon>
        <taxon>Embryophyta</taxon>
        <taxon>Tracheophyta</taxon>
        <taxon>Spermatophyta</taxon>
        <taxon>Magnoliopsida</taxon>
        <taxon>Ranunculales</taxon>
        <taxon>Menispermaceae</taxon>
        <taxon>Menispermoideae</taxon>
        <taxon>Cissampelideae</taxon>
        <taxon>Stephania</taxon>
    </lineage>
</organism>
<name>A0AAP0KPC7_9MAGN</name>
<sequence>MDDLYNIALYFRLLRQQGYNAPCDENGTFKSSLVGGIKGLLSLYEAAHLSVHGEAILDDALSFTTTCLTRSTAGARTYISFYQDMDEKNLSLEKLAKHDFNLVKSWHRKELSNISKWWKHMNVSSSLPFVRDRLVECYFWIVGVYFEPCYSLARIFMTKVMILTSIIDDFYDVYGTLEELQLFADALERWDITEINQLPEYMKVCYREVLNVYNEMEELMRHELGAPTSNNRQSSSYHIQYAKEGWRRPSGPLVRMGRIEQGRRFWVYCVDRKLMRSYDPRFDWDYLFAYPFVFRSIQLYPGGEPLEAFIHRIGGKFVLGHCYLVQASARTKQQGPASALHFHYGALHFWLTKFGEFQMENFKEFVDHLLCIIPFEIETCRLYGLESTFAGHPIVEDALDLNTTLGMNLGDSSIPSELMEQGDEEFRRKYGTSSDVDASGDVRGSYSEAGARLFGVVSMVIDDVVVVFEGLKLVLTALEFGHIDASASALDRGPNVLAVLGR</sequence>
<dbReference type="PANTHER" id="PTHR31225">
    <property type="entry name" value="OS04G0344100 PROTEIN-RELATED"/>
    <property type="match status" value="1"/>
</dbReference>
<feature type="domain" description="Terpene synthase N-terminal" evidence="3">
    <location>
        <begin position="2"/>
        <end position="74"/>
    </location>
</feature>
<dbReference type="SUPFAM" id="SSF48239">
    <property type="entry name" value="Terpenoid cyclases/Protein prenyltransferases"/>
    <property type="match status" value="1"/>
</dbReference>
<protein>
    <submittedName>
        <fullName evidence="5">Uncharacterized protein</fullName>
    </submittedName>
</protein>
<dbReference type="Pfam" id="PF01397">
    <property type="entry name" value="Terpene_synth"/>
    <property type="match status" value="1"/>
</dbReference>
<evidence type="ECO:0000259" key="3">
    <source>
        <dbReference type="Pfam" id="PF01397"/>
    </source>
</evidence>
<keyword evidence="2" id="KW-0479">Metal-binding</keyword>
<dbReference type="Pfam" id="PF03936">
    <property type="entry name" value="Terpene_synth_C"/>
    <property type="match status" value="1"/>
</dbReference>
<dbReference type="InterPro" id="IPR008949">
    <property type="entry name" value="Isoprenoid_synthase_dom_sf"/>
</dbReference>
<keyword evidence="6" id="KW-1185">Reference proteome</keyword>
<comment type="caution">
    <text evidence="5">The sequence shown here is derived from an EMBL/GenBank/DDBJ whole genome shotgun (WGS) entry which is preliminary data.</text>
</comment>
<dbReference type="GO" id="GO:0010333">
    <property type="term" value="F:terpene synthase activity"/>
    <property type="evidence" value="ECO:0007669"/>
    <property type="project" value="InterPro"/>
</dbReference>
<dbReference type="Gene3D" id="1.50.10.130">
    <property type="entry name" value="Terpene synthase, N-terminal domain"/>
    <property type="match status" value="2"/>
</dbReference>
<evidence type="ECO:0000259" key="4">
    <source>
        <dbReference type="Pfam" id="PF03936"/>
    </source>
</evidence>
<evidence type="ECO:0000256" key="1">
    <source>
        <dbReference type="ARBA" id="ARBA00001946"/>
    </source>
</evidence>
<dbReference type="Proteomes" id="UP001417504">
    <property type="component" value="Unassembled WGS sequence"/>
</dbReference>
<dbReference type="InterPro" id="IPR008930">
    <property type="entry name" value="Terpenoid_cyclase/PrenylTrfase"/>
</dbReference>
<dbReference type="InterPro" id="IPR050148">
    <property type="entry name" value="Terpene_synthase-like"/>
</dbReference>
<accession>A0AAP0KPC7</accession>
<dbReference type="PANTHER" id="PTHR31225:SF221">
    <property type="entry name" value="(-)-GERMACRENE D SYNTHASE"/>
    <property type="match status" value="1"/>
</dbReference>
<dbReference type="GO" id="GO:0016114">
    <property type="term" value="P:terpenoid biosynthetic process"/>
    <property type="evidence" value="ECO:0007669"/>
    <property type="project" value="InterPro"/>
</dbReference>
<dbReference type="InterPro" id="IPR001906">
    <property type="entry name" value="Terpene_synth_N"/>
</dbReference>
<dbReference type="InterPro" id="IPR005630">
    <property type="entry name" value="Terpene_synthase_metal-bd"/>
</dbReference>
<dbReference type="GO" id="GO:0000287">
    <property type="term" value="F:magnesium ion binding"/>
    <property type="evidence" value="ECO:0007669"/>
    <property type="project" value="InterPro"/>
</dbReference>
<comment type="cofactor">
    <cofactor evidence="1">
        <name>Mg(2+)</name>
        <dbReference type="ChEBI" id="CHEBI:18420"/>
    </cofactor>
</comment>
<dbReference type="Gene3D" id="1.10.600.10">
    <property type="entry name" value="Farnesyl Diphosphate Synthase"/>
    <property type="match status" value="1"/>
</dbReference>
<proteinExistence type="predicted"/>
<feature type="domain" description="Terpene synthase metal-binding" evidence="4">
    <location>
        <begin position="119"/>
        <end position="223"/>
    </location>
</feature>
<evidence type="ECO:0000313" key="6">
    <source>
        <dbReference type="Proteomes" id="UP001417504"/>
    </source>
</evidence>
<dbReference type="AlphaFoldDB" id="A0AAP0KPC7"/>
<reference evidence="5 6" key="1">
    <citation type="submission" date="2024-01" db="EMBL/GenBank/DDBJ databases">
        <title>Genome assemblies of Stephania.</title>
        <authorList>
            <person name="Yang L."/>
        </authorList>
    </citation>
    <scope>NUCLEOTIDE SEQUENCE [LARGE SCALE GENOMIC DNA]</scope>
    <source>
        <strain evidence="5">QJT</strain>
        <tissue evidence="5">Leaf</tissue>
    </source>
</reference>
<gene>
    <name evidence="5" type="ORF">Sjap_002958</name>
</gene>
<dbReference type="EMBL" id="JBBNAE010000001">
    <property type="protein sequence ID" value="KAK9155478.1"/>
    <property type="molecule type" value="Genomic_DNA"/>
</dbReference>